<dbReference type="RefSeq" id="WP_306055076.1">
    <property type="nucleotide sequence ID" value="NZ_CP120997.1"/>
</dbReference>
<sequence length="402" mass="38812">MNHGPEKAPHAGRDEGPDARTAGDGDTARFATPADLFGGGGPFGGGPAGGGPFGLGDGEGDDEDALRRMMRGVVQGLEPSEGSLDRLYRAVPARRARRRQALVGAAAAALLIGTAVPAFVHVAGSKGSSTASPAIAGHGEQAQGGNGDAPGADSGNGSGGDGGAGQHNGGQGLPQSTVSPSGSSGQGMDGDTTGASADPAVSAENAMPACDPGQLGVKSARTGAAGADGTVYGAFRIANVSSTDCSVSSSGTVGFEAMGAADPTRIEVVRHTEGDPASGLPDPATEEGTVLLKPDMVYEVQFAWVPKDTCPSTGSSPTPTPTEGAAGSGNGGGTSGSTAGSGTGESEAGTETQFGSAEGGGAAQGSISVQHTPEPGAPVAATKIENACAGTIYRTGVLEPSS</sequence>
<feature type="compositionally biased region" description="Polar residues" evidence="1">
    <location>
        <begin position="173"/>
        <end position="183"/>
    </location>
</feature>
<feature type="region of interest" description="Disordered" evidence="1">
    <location>
        <begin position="308"/>
        <end position="381"/>
    </location>
</feature>
<keyword evidence="2" id="KW-0812">Transmembrane</keyword>
<evidence type="ECO:0008006" key="5">
    <source>
        <dbReference type="Google" id="ProtNLM"/>
    </source>
</evidence>
<feature type="compositionally biased region" description="Low complexity" evidence="1">
    <location>
        <begin position="344"/>
        <end position="356"/>
    </location>
</feature>
<feature type="compositionally biased region" description="Gly residues" evidence="1">
    <location>
        <begin position="326"/>
        <end position="343"/>
    </location>
</feature>
<feature type="compositionally biased region" description="Basic and acidic residues" evidence="1">
    <location>
        <begin position="1"/>
        <end position="27"/>
    </location>
</feature>
<accession>A0ABY9HL04</accession>
<feature type="compositionally biased region" description="Low complexity" evidence="1">
    <location>
        <begin position="311"/>
        <end position="325"/>
    </location>
</feature>
<reference evidence="3 4" key="1">
    <citation type="submission" date="2023-03" db="EMBL/GenBank/DDBJ databases">
        <title>Isolation and description of six Streptomyces strains from soil environments, able to metabolize different microbial glucans.</title>
        <authorList>
            <person name="Widen T."/>
            <person name="Larsbrink J."/>
        </authorList>
    </citation>
    <scope>NUCLEOTIDE SEQUENCE [LARGE SCALE GENOMIC DNA]</scope>
    <source>
        <strain evidence="3 4">Mut1</strain>
    </source>
</reference>
<protein>
    <recommendedName>
        <fullName evidence="5">DUF4232 domain-containing protein</fullName>
    </recommendedName>
</protein>
<name>A0ABY9HL04_9ACTN</name>
<keyword evidence="2" id="KW-0472">Membrane</keyword>
<evidence type="ECO:0000256" key="2">
    <source>
        <dbReference type="SAM" id="Phobius"/>
    </source>
</evidence>
<evidence type="ECO:0000256" key="1">
    <source>
        <dbReference type="SAM" id="MobiDB-lite"/>
    </source>
</evidence>
<keyword evidence="4" id="KW-1185">Reference proteome</keyword>
<feature type="transmembrane region" description="Helical" evidence="2">
    <location>
        <begin position="101"/>
        <end position="120"/>
    </location>
</feature>
<gene>
    <name evidence="3" type="ORF">P8A18_15170</name>
</gene>
<dbReference type="Proteomes" id="UP001239522">
    <property type="component" value="Chromosome"/>
</dbReference>
<feature type="region of interest" description="Disordered" evidence="1">
    <location>
        <begin position="1"/>
        <end position="63"/>
    </location>
</feature>
<evidence type="ECO:0000313" key="4">
    <source>
        <dbReference type="Proteomes" id="UP001239522"/>
    </source>
</evidence>
<keyword evidence="2" id="KW-1133">Transmembrane helix</keyword>
<proteinExistence type="predicted"/>
<organism evidence="3 4">
    <name type="scientific">Streptomyces castrisilvae</name>
    <dbReference type="NCBI Taxonomy" id="3033811"/>
    <lineage>
        <taxon>Bacteria</taxon>
        <taxon>Bacillati</taxon>
        <taxon>Actinomycetota</taxon>
        <taxon>Actinomycetes</taxon>
        <taxon>Kitasatosporales</taxon>
        <taxon>Streptomycetaceae</taxon>
        <taxon>Streptomyces</taxon>
    </lineage>
</organism>
<feature type="compositionally biased region" description="Gly residues" evidence="1">
    <location>
        <begin position="37"/>
        <end position="57"/>
    </location>
</feature>
<dbReference type="EMBL" id="CP120997">
    <property type="protein sequence ID" value="WLQ34693.1"/>
    <property type="molecule type" value="Genomic_DNA"/>
</dbReference>
<evidence type="ECO:0000313" key="3">
    <source>
        <dbReference type="EMBL" id="WLQ34693.1"/>
    </source>
</evidence>
<feature type="compositionally biased region" description="Gly residues" evidence="1">
    <location>
        <begin position="142"/>
        <end position="172"/>
    </location>
</feature>
<feature type="region of interest" description="Disordered" evidence="1">
    <location>
        <begin position="124"/>
        <end position="208"/>
    </location>
</feature>